<dbReference type="EMBL" id="LAZR01000493">
    <property type="protein sequence ID" value="KKN66710.1"/>
    <property type="molecule type" value="Genomic_DNA"/>
</dbReference>
<dbReference type="AlphaFoldDB" id="A0A0F9SCU8"/>
<accession>A0A0F9SCU8</accession>
<name>A0A0F9SCU8_9ZZZZ</name>
<proteinExistence type="predicted"/>
<comment type="caution">
    <text evidence="1">The sequence shown here is derived from an EMBL/GenBank/DDBJ whole genome shotgun (WGS) entry which is preliminary data.</text>
</comment>
<reference evidence="1" key="1">
    <citation type="journal article" date="2015" name="Nature">
        <title>Complex archaea that bridge the gap between prokaryotes and eukaryotes.</title>
        <authorList>
            <person name="Spang A."/>
            <person name="Saw J.H."/>
            <person name="Jorgensen S.L."/>
            <person name="Zaremba-Niedzwiedzka K."/>
            <person name="Martijn J."/>
            <person name="Lind A.E."/>
            <person name="van Eijk R."/>
            <person name="Schleper C."/>
            <person name="Guy L."/>
            <person name="Ettema T.J."/>
        </authorList>
    </citation>
    <scope>NUCLEOTIDE SEQUENCE</scope>
</reference>
<evidence type="ECO:0000313" key="1">
    <source>
        <dbReference type="EMBL" id="KKN66710.1"/>
    </source>
</evidence>
<gene>
    <name evidence="1" type="ORF">LCGC14_0468960</name>
</gene>
<organism evidence="1">
    <name type="scientific">marine sediment metagenome</name>
    <dbReference type="NCBI Taxonomy" id="412755"/>
    <lineage>
        <taxon>unclassified sequences</taxon>
        <taxon>metagenomes</taxon>
        <taxon>ecological metagenomes</taxon>
    </lineage>
</organism>
<sequence>MNSELVDNLLGNPDVSRVLCIAIAAEARRLGDEAAIDTKDLAMRFSRLVRSLDRKAFTDECRQLERLGPERYLQAASKLLK</sequence>
<protein>
    <submittedName>
        <fullName evidence="1">Uncharacterized protein</fullName>
    </submittedName>
</protein>